<evidence type="ECO:0000313" key="5">
    <source>
        <dbReference type="EMBL" id="QXH54755.1"/>
    </source>
</evidence>
<reference evidence="5 6" key="1">
    <citation type="journal article" date="2021" name="Microorganisms">
        <title>The Ever-Expanding Pseudomonas Genus: Description of 43 New Species and Partition of the Pseudomonas putida Group.</title>
        <authorList>
            <person name="Girard L."/>
            <person name="Lood C."/>
            <person name="Hofte M."/>
            <person name="Vandamme P."/>
            <person name="Rokni-Zadeh H."/>
            <person name="van Noort V."/>
            <person name="Lavigne R."/>
            <person name="De Mot R."/>
        </authorList>
    </citation>
    <scope>NUCLEOTIDE SEQUENCE [LARGE SCALE GENOMIC DNA]</scope>
    <source>
        <strain evidence="5 6">COW77</strain>
    </source>
</reference>
<evidence type="ECO:0000256" key="1">
    <source>
        <dbReference type="ARBA" id="ARBA00023015"/>
    </source>
</evidence>
<evidence type="ECO:0000256" key="3">
    <source>
        <dbReference type="ARBA" id="ARBA00023163"/>
    </source>
</evidence>
<evidence type="ECO:0000256" key="2">
    <source>
        <dbReference type="ARBA" id="ARBA00023125"/>
    </source>
</evidence>
<dbReference type="InterPro" id="IPR005119">
    <property type="entry name" value="LysR_subst-bd"/>
</dbReference>
<evidence type="ECO:0000259" key="4">
    <source>
        <dbReference type="PROSITE" id="PS50931"/>
    </source>
</evidence>
<dbReference type="Pfam" id="PF03466">
    <property type="entry name" value="LysR_substrate"/>
    <property type="match status" value="1"/>
</dbReference>
<dbReference type="PROSITE" id="PS50931">
    <property type="entry name" value="HTH_LYSR"/>
    <property type="match status" value="1"/>
</dbReference>
<keyword evidence="2" id="KW-0238">DNA-binding</keyword>
<dbReference type="InterPro" id="IPR000847">
    <property type="entry name" value="LysR_HTH_N"/>
</dbReference>
<dbReference type="PANTHER" id="PTHR30427">
    <property type="entry name" value="TRANSCRIPTIONAL ACTIVATOR PROTEIN LYSR"/>
    <property type="match status" value="1"/>
</dbReference>
<name>A0ABX8NEF4_9PSED</name>
<dbReference type="PANTHER" id="PTHR30427:SF1">
    <property type="entry name" value="TRANSCRIPTIONAL ACTIVATOR PROTEIN LYSR"/>
    <property type="match status" value="1"/>
</dbReference>
<keyword evidence="1" id="KW-0805">Transcription regulation</keyword>
<dbReference type="NCBIfam" id="NF008239">
    <property type="entry name" value="PRK11013.1"/>
    <property type="match status" value="1"/>
</dbReference>
<protein>
    <submittedName>
        <fullName evidence="5">LysR family transcriptional regulator</fullName>
    </submittedName>
</protein>
<keyword evidence="6" id="KW-1185">Reference proteome</keyword>
<gene>
    <name evidence="5" type="ORF">KSS90_15435</name>
</gene>
<proteinExistence type="predicted"/>
<keyword evidence="3" id="KW-0804">Transcription</keyword>
<dbReference type="EMBL" id="CP077077">
    <property type="protein sequence ID" value="QXH54755.1"/>
    <property type="molecule type" value="Genomic_DNA"/>
</dbReference>
<organism evidence="5 6">
    <name type="scientific">Pseudomonas maumuensis</name>
    <dbReference type="NCBI Taxonomy" id="2842354"/>
    <lineage>
        <taxon>Bacteria</taxon>
        <taxon>Pseudomonadati</taxon>
        <taxon>Pseudomonadota</taxon>
        <taxon>Gammaproteobacteria</taxon>
        <taxon>Pseudomonadales</taxon>
        <taxon>Pseudomonadaceae</taxon>
        <taxon>Pseudomonas</taxon>
    </lineage>
</organism>
<feature type="domain" description="HTH lysR-type" evidence="4">
    <location>
        <begin position="3"/>
        <end position="60"/>
    </location>
</feature>
<dbReference type="Proteomes" id="UP000824010">
    <property type="component" value="Chromosome"/>
</dbReference>
<accession>A0ABX8NEF4</accession>
<evidence type="ECO:0000313" key="6">
    <source>
        <dbReference type="Proteomes" id="UP000824010"/>
    </source>
</evidence>
<sequence length="316" mass="34566">MHLKFRHIEIFKAIMITGTVTGAAQILETSQPTISRELSNFESSIGMRLFERYKGRLKPTAEGMALHSEILKAYDGLARVSAAAQSIKLGLREKISIVSLPVLSQTILPTSLARFIERYPDINLSVTTHDSPDIEPLISSQAYDIGLIEGVSAPLGTTTEHLTDVDEVCVLPPGHPLSVFPQIDPLQLSQYPFIHLAPNDPYRHHLDSVFAQLGVSRNNIIEVDNAVTICQMVLSGIGVSIINPLVANIYANQGLIIRRLTVSVPFSVSLVRPLQRGASLIVDHLVECIRSTSNALSMQYQSGLHEAPSDYVRASA</sequence>
<dbReference type="RefSeq" id="WP_217866263.1">
    <property type="nucleotide sequence ID" value="NZ_CP077077.1"/>
</dbReference>
<dbReference type="Pfam" id="PF00126">
    <property type="entry name" value="HTH_1"/>
    <property type="match status" value="1"/>
</dbReference>